<feature type="binding site" evidence="11">
    <location>
        <position position="282"/>
    </location>
    <ligand>
        <name>Mn(2+)</name>
        <dbReference type="ChEBI" id="CHEBI:29035"/>
        <label>2</label>
    </ligand>
</feature>
<keyword evidence="6 10" id="KW-0342">GTP-binding</keyword>
<dbReference type="GO" id="GO:0005525">
    <property type="term" value="F:GTP binding"/>
    <property type="evidence" value="ECO:0007669"/>
    <property type="project" value="UniProtKB-KW"/>
</dbReference>
<evidence type="ECO:0000256" key="8">
    <source>
        <dbReference type="ARBA" id="ARBA00047746"/>
    </source>
</evidence>
<evidence type="ECO:0000256" key="4">
    <source>
        <dbReference type="ARBA" id="ARBA00022741"/>
    </source>
</evidence>
<keyword evidence="13" id="KW-1185">Reference proteome</keyword>
<dbReference type="Gene3D" id="3.90.1860.10">
    <property type="entry name" value="tRNA-splicing ligase RtcB"/>
    <property type="match status" value="1"/>
</dbReference>
<dbReference type="InterPro" id="IPR052915">
    <property type="entry name" value="RtcB-like"/>
</dbReference>
<keyword evidence="5" id="KW-0692">RNA repair</keyword>
<feature type="active site" description="GMP-histidine intermediate" evidence="9">
    <location>
        <position position="332"/>
    </location>
</feature>
<name>A0A6N7Y216_9FIRM</name>
<comment type="caution">
    <text evidence="12">The sequence shown here is derived from an EMBL/GenBank/DDBJ whole genome shotgun (WGS) entry which is preliminary data.</text>
</comment>
<feature type="binding site" evidence="10">
    <location>
        <position position="315"/>
    </location>
    <ligand>
        <name>GMP</name>
        <dbReference type="ChEBI" id="CHEBI:58115"/>
    </ligand>
</feature>
<protein>
    <recommendedName>
        <fullName evidence="1">3'-phosphate/5'-hydroxy nucleic acid ligase</fullName>
        <ecNumber evidence="1">6.5.1.8</ecNumber>
    </recommendedName>
</protein>
<accession>A0A6N7Y216</accession>
<feature type="binding site" evidence="11">
    <location>
        <position position="71"/>
    </location>
    <ligand>
        <name>Mn(2+)</name>
        <dbReference type="ChEBI" id="CHEBI:29035"/>
        <label>1</label>
    </ligand>
</feature>
<dbReference type="SUPFAM" id="SSF103365">
    <property type="entry name" value="Hypothetical protein PH1602"/>
    <property type="match status" value="1"/>
</dbReference>
<keyword evidence="7 11" id="KW-0464">Manganese</keyword>
<dbReference type="GO" id="GO:0003909">
    <property type="term" value="F:DNA ligase activity"/>
    <property type="evidence" value="ECO:0007669"/>
    <property type="project" value="TreeGrafter"/>
</dbReference>
<dbReference type="GO" id="GO:0170057">
    <property type="term" value="F:RNA ligase (GTP) activity"/>
    <property type="evidence" value="ECO:0007669"/>
    <property type="project" value="UniProtKB-EC"/>
</dbReference>
<dbReference type="PANTHER" id="PTHR43749">
    <property type="entry name" value="RNA-SPLICING LIGASE RTCB"/>
    <property type="match status" value="1"/>
</dbReference>
<comment type="cofactor">
    <cofactor evidence="11">
        <name>Mn(2+)</name>
        <dbReference type="ChEBI" id="CHEBI:29035"/>
    </cofactor>
    <text evidence="11">Binds 2 manganese ions per subunit.</text>
</comment>
<evidence type="ECO:0000256" key="2">
    <source>
        <dbReference type="ARBA" id="ARBA00022598"/>
    </source>
</evidence>
<keyword evidence="4 10" id="KW-0547">Nucleotide-binding</keyword>
<evidence type="ECO:0000256" key="3">
    <source>
        <dbReference type="ARBA" id="ARBA00022723"/>
    </source>
</evidence>
<dbReference type="EC" id="6.5.1.8" evidence="1"/>
<keyword evidence="3 11" id="KW-0479">Metal-binding</keyword>
<dbReference type="RefSeq" id="WP_216584596.1">
    <property type="nucleotide sequence ID" value="NZ_JAHLPJ010000001.1"/>
</dbReference>
<dbReference type="InterPro" id="IPR001233">
    <property type="entry name" value="RtcB"/>
</dbReference>
<dbReference type="Proteomes" id="UP000469523">
    <property type="component" value="Unassembled WGS sequence"/>
</dbReference>
<dbReference type="Pfam" id="PF01139">
    <property type="entry name" value="RtcB"/>
    <property type="match status" value="2"/>
</dbReference>
<feature type="binding site" evidence="11">
    <location>
        <position position="143"/>
    </location>
    <ligand>
        <name>Mn(2+)</name>
        <dbReference type="ChEBI" id="CHEBI:29035"/>
        <label>1</label>
    </ligand>
</feature>
<dbReference type="AlphaFoldDB" id="A0A6N7Y216"/>
<evidence type="ECO:0000256" key="5">
    <source>
        <dbReference type="ARBA" id="ARBA00022800"/>
    </source>
</evidence>
<feature type="binding site" evidence="10">
    <location>
        <begin position="332"/>
        <end position="335"/>
    </location>
    <ligand>
        <name>GMP</name>
        <dbReference type="ChEBI" id="CHEBI:58115"/>
    </ligand>
</feature>
<evidence type="ECO:0000256" key="6">
    <source>
        <dbReference type="ARBA" id="ARBA00023134"/>
    </source>
</evidence>
<evidence type="ECO:0000256" key="7">
    <source>
        <dbReference type="ARBA" id="ARBA00023211"/>
    </source>
</evidence>
<comment type="catalytic activity">
    <reaction evidence="8">
        <text>a 3'-end 3'-phospho-ribonucleotide-RNA + a 5'-end dephospho-ribonucleoside-RNA + GTP = a ribonucleotidyl-ribonucleotide-RNA + GMP + diphosphate</text>
        <dbReference type="Rhea" id="RHEA:68076"/>
        <dbReference type="Rhea" id="RHEA-COMP:10463"/>
        <dbReference type="Rhea" id="RHEA-COMP:13936"/>
        <dbReference type="Rhea" id="RHEA-COMP:17355"/>
        <dbReference type="ChEBI" id="CHEBI:33019"/>
        <dbReference type="ChEBI" id="CHEBI:37565"/>
        <dbReference type="ChEBI" id="CHEBI:58115"/>
        <dbReference type="ChEBI" id="CHEBI:83062"/>
        <dbReference type="ChEBI" id="CHEBI:138284"/>
        <dbReference type="ChEBI" id="CHEBI:173118"/>
        <dbReference type="EC" id="6.5.1.8"/>
    </reaction>
</comment>
<dbReference type="EMBL" id="VUNQ01000035">
    <property type="protein sequence ID" value="MSU02518.1"/>
    <property type="molecule type" value="Genomic_DNA"/>
</dbReference>
<dbReference type="InterPro" id="IPR036025">
    <property type="entry name" value="RtcB-like_sf"/>
</dbReference>
<dbReference type="GO" id="GO:0030145">
    <property type="term" value="F:manganese ion binding"/>
    <property type="evidence" value="ECO:0007669"/>
    <property type="project" value="TreeGrafter"/>
</dbReference>
<feature type="binding site" evidence="10">
    <location>
        <begin position="282"/>
        <end position="283"/>
    </location>
    <ligand>
        <name>GMP</name>
        <dbReference type="ChEBI" id="CHEBI:58115"/>
    </ligand>
</feature>
<reference evidence="12 13" key="1">
    <citation type="submission" date="2019-09" db="EMBL/GenBank/DDBJ databases">
        <title>In-depth cultivation of the pig gut microbiome towards novel bacterial diversity and tailored functional studies.</title>
        <authorList>
            <person name="Wylensek D."/>
            <person name="Hitch T.C.A."/>
            <person name="Clavel T."/>
        </authorList>
    </citation>
    <scope>NUCLEOTIDE SEQUENCE [LARGE SCALE GENOMIC DNA]</scope>
    <source>
        <strain evidence="12 13">WCA3-693-APC-4?</strain>
    </source>
</reference>
<keyword evidence="2" id="KW-0436">Ligase</keyword>
<feature type="binding site" evidence="10">
    <location>
        <begin position="142"/>
        <end position="146"/>
    </location>
    <ligand>
        <name>GMP</name>
        <dbReference type="ChEBI" id="CHEBI:58115"/>
    </ligand>
</feature>
<evidence type="ECO:0000256" key="9">
    <source>
        <dbReference type="PIRSR" id="PIRSR601233-1"/>
    </source>
</evidence>
<evidence type="ECO:0000313" key="12">
    <source>
        <dbReference type="EMBL" id="MSU02518.1"/>
    </source>
</evidence>
<feature type="binding site" evidence="10">
    <location>
        <begin position="308"/>
        <end position="311"/>
    </location>
    <ligand>
        <name>GMP</name>
        <dbReference type="ChEBI" id="CHEBI:58115"/>
    </ligand>
</feature>
<dbReference type="PANTHER" id="PTHR43749:SF2">
    <property type="entry name" value="RNA-SPLICING LIGASE RTCB"/>
    <property type="match status" value="1"/>
</dbReference>
<dbReference type="GO" id="GO:0006396">
    <property type="term" value="P:RNA processing"/>
    <property type="evidence" value="ECO:0007669"/>
    <property type="project" value="InterPro"/>
</dbReference>
<organism evidence="12 13">
    <name type="scientific">Tissierella pigra</name>
    <dbReference type="NCBI Taxonomy" id="2607614"/>
    <lineage>
        <taxon>Bacteria</taxon>
        <taxon>Bacillati</taxon>
        <taxon>Bacillota</taxon>
        <taxon>Tissierellia</taxon>
        <taxon>Tissierellales</taxon>
        <taxon>Tissierellaceae</taxon>
        <taxon>Tissierella</taxon>
    </lineage>
</organism>
<evidence type="ECO:0000313" key="13">
    <source>
        <dbReference type="Proteomes" id="UP000469523"/>
    </source>
</evidence>
<evidence type="ECO:0000256" key="1">
    <source>
        <dbReference type="ARBA" id="ARBA00012726"/>
    </source>
</evidence>
<feature type="binding site" evidence="11">
    <location>
        <position position="160"/>
    </location>
    <ligand>
        <name>Mn(2+)</name>
        <dbReference type="ChEBI" id="CHEBI:29035"/>
        <label>2</label>
    </ligand>
</feature>
<gene>
    <name evidence="12" type="ORF">FYJ83_13740</name>
</gene>
<dbReference type="GO" id="GO:0042245">
    <property type="term" value="P:RNA repair"/>
    <property type="evidence" value="ECO:0007669"/>
    <property type="project" value="UniProtKB-KW"/>
</dbReference>
<sequence>MELQGKYNIAKVFTDNLEEGAKEQIIELLNQDFIKDSKVRIMPDVHQGMGCVIGFTACMGDKVIPNIVGVDLGCGMITVELGNIDIDLPKLDDIIHKRVPSGKSTHNERRFKFDKLNNLYCFRDLKDTKRIERSIGTLGGGNHFIEIAVDSKNSKYLVIHSGSRNLGKQVAEIYQRLAIDLCSGKEDYFIKRDEIITGYKAEGKRKEIKKVLEELKKEYDNLQPSYPKALCYLTGEYREKYLHDMKICQEYASLNREMMADIILQSLFEKGLHEFTYFETIHNYINFKDNIIRKGAISAYEGEKVLIPINMRDGSIIAIGKGNPEWNYSAPHGAGRLMSRNVAKESVNLDDFKKSMEGIYSTSVNEYTLDESPFAYKPIEEILNNIGETVEIVDIIKPIYNFKA</sequence>
<proteinExistence type="predicted"/>
<evidence type="ECO:0000256" key="11">
    <source>
        <dbReference type="PIRSR" id="PIRSR601233-3"/>
    </source>
</evidence>
<dbReference type="GO" id="GO:0006281">
    <property type="term" value="P:DNA repair"/>
    <property type="evidence" value="ECO:0007669"/>
    <property type="project" value="TreeGrafter"/>
</dbReference>
<evidence type="ECO:0000256" key="10">
    <source>
        <dbReference type="PIRSR" id="PIRSR601233-2"/>
    </source>
</evidence>